<dbReference type="Pfam" id="PF02824">
    <property type="entry name" value="TGS"/>
    <property type="match status" value="1"/>
</dbReference>
<dbReference type="Gene3D" id="3.10.20.30">
    <property type="match status" value="1"/>
</dbReference>
<dbReference type="InterPro" id="IPR012676">
    <property type="entry name" value="TGS-like"/>
</dbReference>
<dbReference type="InterPro" id="IPR031662">
    <property type="entry name" value="GTP-binding_2"/>
</dbReference>
<dbReference type="InterPro" id="IPR045001">
    <property type="entry name" value="DRG"/>
</dbReference>
<reference evidence="5" key="1">
    <citation type="journal article" date="2020" name="mSystems">
        <title>Genome- and Community-Level Interaction Insights into Carbon Utilization and Element Cycling Functions of Hydrothermarchaeota in Hydrothermal Sediment.</title>
        <authorList>
            <person name="Zhou Z."/>
            <person name="Liu Y."/>
            <person name="Xu W."/>
            <person name="Pan J."/>
            <person name="Luo Z.H."/>
            <person name="Li M."/>
        </authorList>
    </citation>
    <scope>NUCLEOTIDE SEQUENCE [LARGE SCALE GENOMIC DNA]</scope>
    <source>
        <strain evidence="4">SpSt-629</strain>
        <strain evidence="5">SpSt-688</strain>
    </source>
</reference>
<accession>A0A7J3MZX7</accession>
<dbReference type="SUPFAM" id="SSF52540">
    <property type="entry name" value="P-loop containing nucleoside triphosphate hydrolases"/>
    <property type="match status" value="1"/>
</dbReference>
<dbReference type="GO" id="GO:0003924">
    <property type="term" value="F:GTPase activity"/>
    <property type="evidence" value="ECO:0007669"/>
    <property type="project" value="InterPro"/>
</dbReference>
<dbReference type="PANTHER" id="PTHR43127">
    <property type="entry name" value="DEVELOPMENTALLY-REGULATED GTP-BINDING PROTEIN 2"/>
    <property type="match status" value="1"/>
</dbReference>
<dbReference type="EMBL" id="DTAU01000098">
    <property type="protein sequence ID" value="HFQ79024.1"/>
    <property type="molecule type" value="Genomic_DNA"/>
</dbReference>
<evidence type="ECO:0000259" key="3">
    <source>
        <dbReference type="PROSITE" id="PS51880"/>
    </source>
</evidence>
<evidence type="ECO:0000256" key="1">
    <source>
        <dbReference type="ARBA" id="ARBA00023134"/>
    </source>
</evidence>
<keyword evidence="1" id="KW-0547">Nucleotide-binding</keyword>
<dbReference type="GO" id="GO:0005525">
    <property type="term" value="F:GTP binding"/>
    <property type="evidence" value="ECO:0007669"/>
    <property type="project" value="UniProtKB-KW"/>
</dbReference>
<dbReference type="PRINTS" id="PR00326">
    <property type="entry name" value="GTP1OBG"/>
</dbReference>
<dbReference type="Pfam" id="PF16897">
    <property type="entry name" value="MMR_HSR1_Xtn"/>
    <property type="match status" value="1"/>
</dbReference>
<feature type="coiled-coil region" evidence="2">
    <location>
        <begin position="39"/>
        <end position="66"/>
    </location>
</feature>
<dbReference type="AlphaFoldDB" id="A0A7J3MZX7"/>
<dbReference type="InterPro" id="IPR012675">
    <property type="entry name" value="Beta-grasp_dom_sf"/>
</dbReference>
<comment type="caution">
    <text evidence="5">The sequence shown here is derived from an EMBL/GenBank/DDBJ whole genome shotgun (WGS) entry which is preliminary data.</text>
</comment>
<dbReference type="SUPFAM" id="SSF81271">
    <property type="entry name" value="TGS-like"/>
    <property type="match status" value="1"/>
</dbReference>
<organism evidence="5">
    <name type="scientific">Ignisphaera aggregans</name>
    <dbReference type="NCBI Taxonomy" id="334771"/>
    <lineage>
        <taxon>Archaea</taxon>
        <taxon>Thermoproteota</taxon>
        <taxon>Thermoprotei</taxon>
        <taxon>Desulfurococcales</taxon>
        <taxon>Desulfurococcaceae</taxon>
        <taxon>Ignisphaera</taxon>
    </lineage>
</organism>
<protein>
    <submittedName>
        <fullName evidence="5">TGS domain-containing protein</fullName>
    </submittedName>
</protein>
<evidence type="ECO:0000256" key="2">
    <source>
        <dbReference type="SAM" id="Coils"/>
    </source>
</evidence>
<dbReference type="Pfam" id="PF01926">
    <property type="entry name" value="MMR_HSR1"/>
    <property type="match status" value="1"/>
</dbReference>
<dbReference type="CDD" id="cd01666">
    <property type="entry name" value="TGS_DRG"/>
    <property type="match status" value="1"/>
</dbReference>
<proteinExistence type="predicted"/>
<dbReference type="EMBL" id="DTDH01000178">
    <property type="protein sequence ID" value="HGT99071.1"/>
    <property type="molecule type" value="Genomic_DNA"/>
</dbReference>
<dbReference type="InterPro" id="IPR004095">
    <property type="entry name" value="TGS"/>
</dbReference>
<gene>
    <name evidence="4" type="ORF">ENT99_04895</name>
    <name evidence="5" type="ORF">ENU64_06555</name>
</gene>
<dbReference type="Gene3D" id="3.40.50.300">
    <property type="entry name" value="P-loop containing nucleotide triphosphate hydrolases"/>
    <property type="match status" value="1"/>
</dbReference>
<dbReference type="InterPro" id="IPR027417">
    <property type="entry name" value="P-loop_NTPase"/>
</dbReference>
<evidence type="ECO:0000313" key="5">
    <source>
        <dbReference type="EMBL" id="HGT99071.1"/>
    </source>
</evidence>
<dbReference type="PROSITE" id="PS51880">
    <property type="entry name" value="TGS"/>
    <property type="match status" value="1"/>
</dbReference>
<sequence length="385" mass="43253">MVTNLPAEAKAKFAKYMDAKTPEEKLRALEEFLSSVPKHKGTENLVRWARRRMAELREEIDERKKKKSGGGISFFVEKEGAAQVVIIGMTKVGKSSFLKVLTNANVQISDVPYTTKFPAVGMLRYEDIQFQLVESPAIIPEGGGWNTKVVGLAKNSDGIVLMLDATRDIVDDFLLIKNFLEEHGLYIEKPKGYVHVERRYGGGIRIINYGKLLCTEEDISKLLNSYRIYHAVVKVYGEIGIDDVERSIYETTIYKPTIVVVNKVDLDKSLKSIEILRPILPSDIPVLAVSASYRIGLENIGSTIFKVLDLIRIYTKPPLGKPSEKPLVVKKGTTVLDVAKIIHKELYEKFAYARIWGASAKYPGQRVGADHVLEDRDIVEINTKK</sequence>
<name>A0A7J3MZX7_9CREN</name>
<keyword evidence="1" id="KW-0342">GTP-binding</keyword>
<keyword evidence="2" id="KW-0175">Coiled coil</keyword>
<evidence type="ECO:0000313" key="4">
    <source>
        <dbReference type="EMBL" id="HFQ79024.1"/>
    </source>
</evidence>
<feature type="domain" description="TGS" evidence="3">
    <location>
        <begin position="309"/>
        <end position="383"/>
    </location>
</feature>
<dbReference type="InterPro" id="IPR006073">
    <property type="entry name" value="GTP-bd"/>
</dbReference>